<dbReference type="GO" id="GO:0071793">
    <property type="term" value="P:bacillithiol biosynthetic process"/>
    <property type="evidence" value="ECO:0007669"/>
    <property type="project" value="InterPro"/>
</dbReference>
<dbReference type="PANTHER" id="PTHR12993">
    <property type="entry name" value="N-ACETYLGLUCOSAMINYL-PHOSPHATIDYLINOSITOL DE-N-ACETYLASE-RELATED"/>
    <property type="match status" value="1"/>
</dbReference>
<name>A0A410JRY7_ORNRH</name>
<dbReference type="InterPro" id="IPR024078">
    <property type="entry name" value="LmbE-like_dom_sf"/>
</dbReference>
<gene>
    <name evidence="1" type="primary">bshB1</name>
    <name evidence="1" type="ORF">EQP59_05590</name>
</gene>
<proteinExistence type="predicted"/>
<evidence type="ECO:0000313" key="2">
    <source>
        <dbReference type="Proteomes" id="UP000287701"/>
    </source>
</evidence>
<dbReference type="RefSeq" id="WP_128501309.1">
    <property type="nucleotide sequence ID" value="NZ_CP035107.1"/>
</dbReference>
<dbReference type="Pfam" id="PF02585">
    <property type="entry name" value="PIG-L"/>
    <property type="match status" value="1"/>
</dbReference>
<organism evidence="1 2">
    <name type="scientific">Ornithobacterium rhinotracheale</name>
    <dbReference type="NCBI Taxonomy" id="28251"/>
    <lineage>
        <taxon>Bacteria</taxon>
        <taxon>Pseudomonadati</taxon>
        <taxon>Bacteroidota</taxon>
        <taxon>Flavobacteriia</taxon>
        <taxon>Flavobacteriales</taxon>
        <taxon>Weeksellaceae</taxon>
        <taxon>Ornithobacterium</taxon>
    </lineage>
</organism>
<dbReference type="GO" id="GO:0019213">
    <property type="term" value="F:deacetylase activity"/>
    <property type="evidence" value="ECO:0007669"/>
    <property type="project" value="InterPro"/>
</dbReference>
<dbReference type="SUPFAM" id="SSF102588">
    <property type="entry name" value="LmbE-like"/>
    <property type="match status" value="1"/>
</dbReference>
<accession>A0A410JRY7</accession>
<dbReference type="Gene3D" id="3.40.50.10320">
    <property type="entry name" value="LmbE-like"/>
    <property type="match status" value="1"/>
</dbReference>
<dbReference type="InterPro" id="IPR003737">
    <property type="entry name" value="GlcNAc_PI_deacetylase-related"/>
</dbReference>
<dbReference type="InterPro" id="IPR023842">
    <property type="entry name" value="Bacillithiol_biosynth_BshB1"/>
</dbReference>
<dbReference type="AlphaFoldDB" id="A0A410JRY7"/>
<dbReference type="EMBL" id="CP035107">
    <property type="protein sequence ID" value="QAR30841.1"/>
    <property type="molecule type" value="Genomic_DNA"/>
</dbReference>
<protein>
    <submittedName>
        <fullName evidence="1">Bacillithiol biosynthesis deacetylase BshB1</fullName>
    </submittedName>
</protein>
<dbReference type="OrthoDB" id="9778719at2"/>
<dbReference type="Proteomes" id="UP000287701">
    <property type="component" value="Chromosome"/>
</dbReference>
<dbReference type="GO" id="GO:0016811">
    <property type="term" value="F:hydrolase activity, acting on carbon-nitrogen (but not peptide) bonds, in linear amides"/>
    <property type="evidence" value="ECO:0007669"/>
    <property type="project" value="TreeGrafter"/>
</dbReference>
<evidence type="ECO:0000313" key="1">
    <source>
        <dbReference type="EMBL" id="QAR30841.1"/>
    </source>
</evidence>
<dbReference type="PANTHER" id="PTHR12993:SF30">
    <property type="entry name" value="N-ACETYL-ALPHA-D-GLUCOSAMINYL L-MALATE DEACETYLASE 1"/>
    <property type="match status" value="1"/>
</dbReference>
<reference evidence="1 2" key="1">
    <citation type="submission" date="2019-01" db="EMBL/GenBank/DDBJ databases">
        <title>Whole Genome of Ornithobacterium rhinotracheale FARPER-174b.</title>
        <authorList>
            <person name="Tataje-Lavanda L.A."/>
            <person name="Montalvan A."/>
            <person name="Montesinos R."/>
            <person name="Zimic M."/>
            <person name="Fernandez-Sanchez M."/>
            <person name="Fernandez-Diaz M."/>
        </authorList>
    </citation>
    <scope>NUCLEOTIDE SEQUENCE [LARGE SCALE GENOMIC DNA]</scope>
    <source>
        <strain evidence="1 2">FARPER-174b</strain>
    </source>
</reference>
<dbReference type="NCBIfam" id="TIGR04001">
    <property type="entry name" value="thiol_BshB1"/>
    <property type="match status" value="1"/>
</dbReference>
<sequence length="233" mass="26222">MKLDVLATGPHPDDVELGCGGTLAKMAKQGYKIGILDLTQGELGTRGSREIRMKEAKKAGEILGISARENLKMKDGFFVNDAEHQLKIIKIIRKYQPEIVITSAPNDRHIDHARAHELVKNAAFLSGLKKIETGQEPWRPKHIFSYIQWQPLTPDFIVDITGFLDQKIQSCLAYKSQFHDPNSTEPETAISNKNFTESIEYRAKDMGRIIWKDAGEGFIKNDNLGVDNLMAFL</sequence>